<dbReference type="GO" id="GO:0004342">
    <property type="term" value="F:glucosamine-6-phosphate deaminase activity"/>
    <property type="evidence" value="ECO:0007669"/>
    <property type="project" value="UniProtKB-UniRule"/>
</dbReference>
<evidence type="ECO:0000313" key="6">
    <source>
        <dbReference type="Proteomes" id="UP000186216"/>
    </source>
</evidence>
<dbReference type="GO" id="GO:0005975">
    <property type="term" value="P:carbohydrate metabolic process"/>
    <property type="evidence" value="ECO:0007669"/>
    <property type="project" value="InterPro"/>
</dbReference>
<dbReference type="AlphaFoldDB" id="A0AA45W5Z7"/>
<geneLocation type="plasmid" evidence="5 7">
    <name>p242883</name>
</geneLocation>
<evidence type="ECO:0000313" key="7">
    <source>
        <dbReference type="Proteomes" id="UP001215549"/>
    </source>
</evidence>
<dbReference type="InterPro" id="IPR018321">
    <property type="entry name" value="Glucosamine6P_isomerase_CS"/>
</dbReference>
<organism evidence="4 6">
    <name type="scientific">Paracoccus saliphilus</name>
    <dbReference type="NCBI Taxonomy" id="405559"/>
    <lineage>
        <taxon>Bacteria</taxon>
        <taxon>Pseudomonadati</taxon>
        <taxon>Pseudomonadota</taxon>
        <taxon>Alphaproteobacteria</taxon>
        <taxon>Rhodobacterales</taxon>
        <taxon>Paracoccaceae</taxon>
        <taxon>Paracoccus</taxon>
    </lineage>
</organism>
<dbReference type="GO" id="GO:0019262">
    <property type="term" value="P:N-acetylneuraminate catabolic process"/>
    <property type="evidence" value="ECO:0007669"/>
    <property type="project" value="TreeGrafter"/>
</dbReference>
<reference evidence="5 7" key="2">
    <citation type="submission" date="2021-01" db="EMBL/GenBank/DDBJ databases">
        <title>Biogeographic distribution of Paracoccus.</title>
        <authorList>
            <person name="Hollensteiner J."/>
            <person name="Leineberger J."/>
            <person name="Brinkhoff T."/>
            <person name="Daniel R."/>
        </authorList>
    </citation>
    <scope>NUCLEOTIDE SEQUENCE [LARGE SCALE GENOMIC DNA]</scope>
    <source>
        <strain evidence="5 7">DSM 18447</strain>
        <plasmid evidence="5 7">p242883</plasmid>
    </source>
</reference>
<dbReference type="PANTHER" id="PTHR11280:SF5">
    <property type="entry name" value="GLUCOSAMINE-6-PHOSPHATE ISOMERASE"/>
    <property type="match status" value="1"/>
</dbReference>
<dbReference type="Gene3D" id="3.40.50.1360">
    <property type="match status" value="1"/>
</dbReference>
<reference evidence="4 6" key="1">
    <citation type="submission" date="2017-01" db="EMBL/GenBank/DDBJ databases">
        <authorList>
            <person name="Varghese N."/>
            <person name="Submissions S."/>
        </authorList>
    </citation>
    <scope>NUCLEOTIDE SEQUENCE [LARGE SCALE GENOMIC DNA]</scope>
    <source>
        <strain evidence="4 6">DSM 18447</strain>
    </source>
</reference>
<dbReference type="EC" id="3.5.99.6" evidence="2"/>
<evidence type="ECO:0000256" key="1">
    <source>
        <dbReference type="ARBA" id="ARBA00022801"/>
    </source>
</evidence>
<dbReference type="InterPro" id="IPR037171">
    <property type="entry name" value="NagB/RpiA_transferase-like"/>
</dbReference>
<evidence type="ECO:0000256" key="2">
    <source>
        <dbReference type="NCBIfam" id="TIGR00502"/>
    </source>
</evidence>
<dbReference type="GO" id="GO:0005737">
    <property type="term" value="C:cytoplasm"/>
    <property type="evidence" value="ECO:0007669"/>
    <property type="project" value="TreeGrafter"/>
</dbReference>
<dbReference type="EMBL" id="CP067141">
    <property type="protein sequence ID" value="WCR05464.1"/>
    <property type="molecule type" value="Genomic_DNA"/>
</dbReference>
<keyword evidence="7" id="KW-1185">Reference proteome</keyword>
<dbReference type="RefSeq" id="WP_141225860.1">
    <property type="nucleotide sequence ID" value="NZ_CP067141.1"/>
</dbReference>
<dbReference type="Proteomes" id="UP001215549">
    <property type="component" value="Plasmid p242883"/>
</dbReference>
<keyword evidence="5" id="KW-0614">Plasmid</keyword>
<dbReference type="InterPro" id="IPR006148">
    <property type="entry name" value="Glc/Gal-6P_isomerase"/>
</dbReference>
<dbReference type="GO" id="GO:0042802">
    <property type="term" value="F:identical protein binding"/>
    <property type="evidence" value="ECO:0007669"/>
    <property type="project" value="TreeGrafter"/>
</dbReference>
<name>A0AA45W5Z7_9RHOB</name>
<evidence type="ECO:0000313" key="5">
    <source>
        <dbReference type="EMBL" id="WCR05464.1"/>
    </source>
</evidence>
<dbReference type="Proteomes" id="UP000186216">
    <property type="component" value="Unassembled WGS sequence"/>
</dbReference>
<dbReference type="CDD" id="cd01399">
    <property type="entry name" value="GlcN6P_deaminase"/>
    <property type="match status" value="1"/>
</dbReference>
<evidence type="ECO:0000259" key="3">
    <source>
        <dbReference type="Pfam" id="PF01182"/>
    </source>
</evidence>
<sequence>MTVSRSLTLKLMPDAETAAAAVARQIAELVATRPDAVLGLATGGTMEPVYAHLVRAHREGLSFARVRTVNLDEYMGLPPDHPNSYHSYMARHFLDHVDIPHEQSFIPRGDQNAEASARDYAALLDRIGPVDLQLLGVGHNGHIAFNEPGTSIDAPTRVVRLSDETRRANRRFFAEGESVPSEAVTMGTAQILSARSLLTLAVGEAKAAALSAALDGPVSPDCPASYLRLHHSCTIFTDEAAGFNLRCNLLF</sequence>
<proteinExistence type="predicted"/>
<evidence type="ECO:0000313" key="4">
    <source>
        <dbReference type="EMBL" id="SIS97035.1"/>
    </source>
</evidence>
<accession>A0AA45W5Z7</accession>
<feature type="domain" description="Glucosamine/galactosamine-6-phosphate isomerase" evidence="3">
    <location>
        <begin position="15"/>
        <end position="232"/>
    </location>
</feature>
<dbReference type="GO" id="GO:0006043">
    <property type="term" value="P:glucosamine catabolic process"/>
    <property type="evidence" value="ECO:0007669"/>
    <property type="project" value="TreeGrafter"/>
</dbReference>
<dbReference type="GO" id="GO:0006046">
    <property type="term" value="P:N-acetylglucosamine catabolic process"/>
    <property type="evidence" value="ECO:0007669"/>
    <property type="project" value="UniProtKB-UniRule"/>
</dbReference>
<dbReference type="PANTHER" id="PTHR11280">
    <property type="entry name" value="GLUCOSAMINE-6-PHOSPHATE ISOMERASE"/>
    <property type="match status" value="1"/>
</dbReference>
<gene>
    <name evidence="5" type="primary">nagB</name>
    <name evidence="5" type="ORF">JHX88_21585</name>
    <name evidence="4" type="ORF">SAMN05421772_110134</name>
</gene>
<dbReference type="EMBL" id="FTOU01000010">
    <property type="protein sequence ID" value="SIS97035.1"/>
    <property type="molecule type" value="Genomic_DNA"/>
</dbReference>
<dbReference type="Pfam" id="PF01182">
    <property type="entry name" value="Glucosamine_iso"/>
    <property type="match status" value="1"/>
</dbReference>
<keyword evidence="1 5" id="KW-0378">Hydrolase</keyword>
<dbReference type="SUPFAM" id="SSF100950">
    <property type="entry name" value="NagB/RpiA/CoA transferase-like"/>
    <property type="match status" value="1"/>
</dbReference>
<dbReference type="PROSITE" id="PS01161">
    <property type="entry name" value="GLC_GALNAC_ISOMERASE"/>
    <property type="match status" value="1"/>
</dbReference>
<protein>
    <recommendedName>
        <fullName evidence="2">Glucosamine-6-phosphate deaminase</fullName>
        <ecNumber evidence="2">3.5.99.6</ecNumber>
    </recommendedName>
</protein>
<dbReference type="NCBIfam" id="TIGR00502">
    <property type="entry name" value="nagB"/>
    <property type="match status" value="1"/>
</dbReference>
<dbReference type="InterPro" id="IPR004547">
    <property type="entry name" value="Glucosamine6P_isomerase"/>
</dbReference>